<dbReference type="Proteomes" id="UP000509510">
    <property type="component" value="Chromosome II"/>
</dbReference>
<feature type="region of interest" description="Disordered" evidence="3">
    <location>
        <begin position="531"/>
        <end position="552"/>
    </location>
</feature>
<feature type="compositionally biased region" description="Acidic residues" evidence="3">
    <location>
        <begin position="70"/>
        <end position="81"/>
    </location>
</feature>
<feature type="compositionally biased region" description="Low complexity" evidence="3">
    <location>
        <begin position="901"/>
        <end position="912"/>
    </location>
</feature>
<feature type="region of interest" description="Disordered" evidence="3">
    <location>
        <begin position="441"/>
        <end position="483"/>
    </location>
</feature>
<feature type="compositionally biased region" description="Polar residues" evidence="3">
    <location>
        <begin position="457"/>
        <end position="466"/>
    </location>
</feature>
<dbReference type="EMBL" id="CP055899">
    <property type="protein sequence ID" value="QKX55705.1"/>
    <property type="molecule type" value="Genomic_DNA"/>
</dbReference>
<dbReference type="GO" id="GO:0019903">
    <property type="term" value="F:protein phosphatase binding"/>
    <property type="evidence" value="ECO:0007669"/>
    <property type="project" value="InterPro"/>
</dbReference>
<accession>A0A7H8QQF6</accession>
<dbReference type="KEGG" id="trg:TRUGW13939_02802"/>
<gene>
    <name evidence="4" type="ORF">TRUGW13939_02802</name>
</gene>
<dbReference type="GO" id="GO:0005829">
    <property type="term" value="C:cytosol"/>
    <property type="evidence" value="ECO:0007669"/>
    <property type="project" value="TreeGrafter"/>
</dbReference>
<feature type="region of interest" description="Disordered" evidence="3">
    <location>
        <begin position="936"/>
        <end position="961"/>
    </location>
</feature>
<keyword evidence="5" id="KW-1185">Reference proteome</keyword>
<keyword evidence="2" id="KW-0131">Cell cycle</keyword>
<dbReference type="RefSeq" id="XP_035341883.1">
    <property type="nucleotide sequence ID" value="XM_035485990.1"/>
</dbReference>
<dbReference type="AlphaFoldDB" id="A0A7H8QQF6"/>
<feature type="compositionally biased region" description="Polar residues" evidence="3">
    <location>
        <begin position="531"/>
        <end position="541"/>
    </location>
</feature>
<comment type="similarity">
    <text evidence="1">Belongs to the SAPS family.</text>
</comment>
<feature type="compositionally biased region" description="Polar residues" evidence="3">
    <location>
        <begin position="944"/>
        <end position="955"/>
    </location>
</feature>
<feature type="region of interest" description="Disordered" evidence="3">
    <location>
        <begin position="867"/>
        <end position="922"/>
    </location>
</feature>
<dbReference type="PANTHER" id="PTHR12634:SF8">
    <property type="entry name" value="FIERY MOUNTAIN, ISOFORM D"/>
    <property type="match status" value="1"/>
</dbReference>
<proteinExistence type="inferred from homology"/>
<dbReference type="InterPro" id="IPR007587">
    <property type="entry name" value="SAPS"/>
</dbReference>
<feature type="compositionally biased region" description="Basic and acidic residues" evidence="3">
    <location>
        <begin position="94"/>
        <end position="104"/>
    </location>
</feature>
<feature type="compositionally biased region" description="Acidic residues" evidence="3">
    <location>
        <begin position="1093"/>
        <end position="1108"/>
    </location>
</feature>
<evidence type="ECO:0000256" key="1">
    <source>
        <dbReference type="ARBA" id="ARBA00006180"/>
    </source>
</evidence>
<dbReference type="Pfam" id="PF04499">
    <property type="entry name" value="SAPS"/>
    <property type="match status" value="1"/>
</dbReference>
<dbReference type="PANTHER" id="PTHR12634">
    <property type="entry name" value="SIT4 YEAST -ASSOCIATING PROTEIN-RELATED"/>
    <property type="match status" value="1"/>
</dbReference>
<dbReference type="GeneID" id="55990309"/>
<dbReference type="GO" id="GO:0019888">
    <property type="term" value="F:protein phosphatase regulator activity"/>
    <property type="evidence" value="ECO:0007669"/>
    <property type="project" value="TreeGrafter"/>
</dbReference>
<feature type="region of interest" description="Disordered" evidence="3">
    <location>
        <begin position="976"/>
        <end position="1122"/>
    </location>
</feature>
<evidence type="ECO:0000313" key="5">
    <source>
        <dbReference type="Proteomes" id="UP000509510"/>
    </source>
</evidence>
<feature type="region of interest" description="Disordered" evidence="3">
    <location>
        <begin position="70"/>
        <end position="104"/>
    </location>
</feature>
<evidence type="ECO:0000256" key="3">
    <source>
        <dbReference type="SAM" id="MobiDB-lite"/>
    </source>
</evidence>
<feature type="region of interest" description="Disordered" evidence="3">
    <location>
        <begin position="576"/>
        <end position="632"/>
    </location>
</feature>
<dbReference type="GO" id="GO:0005634">
    <property type="term" value="C:nucleus"/>
    <property type="evidence" value="ECO:0007669"/>
    <property type="project" value="TreeGrafter"/>
</dbReference>
<feature type="compositionally biased region" description="Polar residues" evidence="3">
    <location>
        <begin position="993"/>
        <end position="1006"/>
    </location>
</feature>
<reference evidence="5" key="1">
    <citation type="submission" date="2020-06" db="EMBL/GenBank/DDBJ databases">
        <title>A chromosome-scale genome assembly of Talaromyces rugulosus W13939.</title>
        <authorList>
            <person name="Wang B."/>
            <person name="Guo L."/>
            <person name="Ye K."/>
            <person name="Wang L."/>
        </authorList>
    </citation>
    <scope>NUCLEOTIDE SEQUENCE [LARGE SCALE GENOMIC DNA]</scope>
    <source>
        <strain evidence="5">W13939</strain>
    </source>
</reference>
<evidence type="ECO:0000256" key="2">
    <source>
        <dbReference type="ARBA" id="ARBA00023306"/>
    </source>
</evidence>
<protein>
    <recommendedName>
        <fullName evidence="6">Extragenic suppressor of kinetochore protein 1</fullName>
    </recommendedName>
</protein>
<sequence>MFWRFGGYATISTVDTLLDKPDVSLEELLDEAELISELKQHNTKLIEYLREDHILKRLMEYVVAPPLINEEDDDDAADEPDSAARQGDDEPSEEKEKHDLLDPEDLDRAEKQRSKFAYIACEILSSETWSILESIMLNEAYLRDFWAFVKRPAPLDSLQAGYFTKVNEVLFDKKTEEMLDFFKSLPDIIPSILQHIDNPMVMDLLLKIISLEKVEGGQGIVDWLKNKDLIPTLLSYISSDYPTSVQTSAGDFLKAIITISANATQSEQSCIGPNSLTRQLVSAERVEQLIRLMLLGGNSLTVGVGIVIEVIRKNNSDYDPDTAGGPDSSPSLYDPIYLGILLRQFSTHIPDFMDLIVSPKHSVIVDGKATMVDRGQLKASWGNKIEPLGFDRFKTCELMAELLHCSNMGLLNEVGSEEYIRQRDLEREMLVRQGAFDINRDHDSSAEYNENEGDFGQDSTAESQSRAPGAANPSDDDGFEDVSSSGVLVEGADAAARNTNTAAKQTEGHTQPPGLHIEDSIVEETLNDLSGSSKIESSTPIEPSVGPLSPTEAGVTEKVGEIALENQSSAVNIPAGATSQQSPVLSPHAEDTPAPLFAPPNQEEQDVQAVPDNTSTETPVGTETPGNVDSNPIEDEYTPQIQYDAPGQPVVGDFLKIQFVEHKVVPTILGFFFRFPWNNFLHNVVYDVVQQVFNGPMDRGFNRSLAIDLFHTGSITERIVEGQKRSDESQSTRNMRLGYMGHLTLIAEEVVKFTERHPPEILSQTVMDKVLHNDWIEYVESTLSETRERDNAILGGVRPDIMGHRQAVMNAVGTAQGLTGSNALANAGLNGGGGGGNGYSFENFDSMTHGSASSGAFGLGGSSSLLSGFGSSSDDEDEDMEDQDDEDLRDTTDSTAGGGSENVSSSSSQPIPILAPPPAPLNIVPSRARRQLAARLALHKQQAEAAQNSEGSSRANDVHENDEQWQSNPFVIAGLEDDNTASAGPAATEFTAVESNESPPSPTFHTGFTPPKSPSTNSSDEAAEEVNETVRRKVRVPLEVDDDDDEYGEFRSGDIRDSDEEEEAIINESLGYSSFFGPSRYGGYNRPYGRDGFDDDEGNDSSDGEDGLVEILVPGRKSTSSN</sequence>
<dbReference type="OrthoDB" id="295029at2759"/>
<name>A0A7H8QQF6_TALRU</name>
<feature type="compositionally biased region" description="Acidic residues" evidence="3">
    <location>
        <begin position="873"/>
        <end position="888"/>
    </location>
</feature>
<evidence type="ECO:0008006" key="6">
    <source>
        <dbReference type="Google" id="ProtNLM"/>
    </source>
</evidence>
<evidence type="ECO:0000313" key="4">
    <source>
        <dbReference type="EMBL" id="QKX55705.1"/>
    </source>
</evidence>
<feature type="compositionally biased region" description="Polar residues" evidence="3">
    <location>
        <begin position="611"/>
        <end position="630"/>
    </location>
</feature>
<organism evidence="4 5">
    <name type="scientific">Talaromyces rugulosus</name>
    <name type="common">Penicillium rugulosum</name>
    <dbReference type="NCBI Taxonomy" id="121627"/>
    <lineage>
        <taxon>Eukaryota</taxon>
        <taxon>Fungi</taxon>
        <taxon>Dikarya</taxon>
        <taxon>Ascomycota</taxon>
        <taxon>Pezizomycotina</taxon>
        <taxon>Eurotiomycetes</taxon>
        <taxon>Eurotiomycetidae</taxon>
        <taxon>Eurotiales</taxon>
        <taxon>Trichocomaceae</taxon>
        <taxon>Talaromyces</taxon>
        <taxon>Talaromyces sect. Islandici</taxon>
    </lineage>
</organism>